<dbReference type="EMBL" id="JAKOGI010000515">
    <property type="protein sequence ID" value="KAJ8433827.1"/>
    <property type="molecule type" value="Genomic_DNA"/>
</dbReference>
<gene>
    <name evidence="1" type="ORF">Cgig2_028144</name>
</gene>
<evidence type="ECO:0000313" key="2">
    <source>
        <dbReference type="Proteomes" id="UP001153076"/>
    </source>
</evidence>
<sequence length="258" mass="30687">MFQRTTPVLHELSLEESDAKTSVEQSNKDEKEFPVEYGRSKIIDRVDYQISINTLHKKAKSIPSLVHQPMALSLNPEPWASGQPLNYDITEEYVYITFLLEVQVSFTCEPKIEYTKLLKQQRTRWNLWGIKTPKVGKIVEKILETGDHGEEFQRDFVAYLLQCLNDTVLEWKQHRTKYFRGPLQVEFRGKRSKDQWFPTAIHWATGTVEHRNEYEREFPEGYGRRETIDRIDYMKIIHEGKLTCKRNRHTWHKKPIAY</sequence>
<protein>
    <submittedName>
        <fullName evidence="1">Uncharacterized protein</fullName>
    </submittedName>
</protein>
<accession>A0A9Q1Q9E0</accession>
<proteinExistence type="predicted"/>
<dbReference type="OrthoDB" id="693469at2759"/>
<organism evidence="1 2">
    <name type="scientific">Carnegiea gigantea</name>
    <dbReference type="NCBI Taxonomy" id="171969"/>
    <lineage>
        <taxon>Eukaryota</taxon>
        <taxon>Viridiplantae</taxon>
        <taxon>Streptophyta</taxon>
        <taxon>Embryophyta</taxon>
        <taxon>Tracheophyta</taxon>
        <taxon>Spermatophyta</taxon>
        <taxon>Magnoliopsida</taxon>
        <taxon>eudicotyledons</taxon>
        <taxon>Gunneridae</taxon>
        <taxon>Pentapetalae</taxon>
        <taxon>Caryophyllales</taxon>
        <taxon>Cactineae</taxon>
        <taxon>Cactaceae</taxon>
        <taxon>Cactoideae</taxon>
        <taxon>Echinocereeae</taxon>
        <taxon>Carnegiea</taxon>
    </lineage>
</organism>
<name>A0A9Q1Q9E0_9CARY</name>
<comment type="caution">
    <text evidence="1">The sequence shown here is derived from an EMBL/GenBank/DDBJ whole genome shotgun (WGS) entry which is preliminary data.</text>
</comment>
<evidence type="ECO:0000313" key="1">
    <source>
        <dbReference type="EMBL" id="KAJ8433827.1"/>
    </source>
</evidence>
<reference evidence="1" key="1">
    <citation type="submission" date="2022-04" db="EMBL/GenBank/DDBJ databases">
        <title>Carnegiea gigantea Genome sequencing and assembly v2.</title>
        <authorList>
            <person name="Copetti D."/>
            <person name="Sanderson M.J."/>
            <person name="Burquez A."/>
            <person name="Wojciechowski M.F."/>
        </authorList>
    </citation>
    <scope>NUCLEOTIDE SEQUENCE</scope>
    <source>
        <strain evidence="1">SGP5-SGP5p</strain>
        <tissue evidence="1">Aerial part</tissue>
    </source>
</reference>
<keyword evidence="2" id="KW-1185">Reference proteome</keyword>
<dbReference type="Proteomes" id="UP001153076">
    <property type="component" value="Unassembled WGS sequence"/>
</dbReference>
<dbReference type="AlphaFoldDB" id="A0A9Q1Q9E0"/>